<comment type="subunit">
    <text evidence="7">Part of the 30S ribosomal subunit. Contacts proteins S9 and S11.</text>
</comment>
<comment type="function">
    <text evidence="7">One of the primary rRNA binding proteins, it binds directly to 16S rRNA where it nucleates assembly of the head domain of the 30S subunit. Is located at the subunit interface close to the decoding center, probably blocks exit of the E-site tRNA.</text>
</comment>
<keyword evidence="3 7" id="KW-0699">rRNA-binding</keyword>
<dbReference type="RefSeq" id="WP_169193405.1">
    <property type="nucleotide sequence ID" value="NZ_CP046391.1"/>
</dbReference>
<evidence type="ECO:0000313" key="10">
    <source>
        <dbReference type="EMBL" id="QJC27797.1"/>
    </source>
</evidence>
<evidence type="ECO:0000256" key="4">
    <source>
        <dbReference type="ARBA" id="ARBA00022884"/>
    </source>
</evidence>
<dbReference type="InterPro" id="IPR036823">
    <property type="entry name" value="Ribosomal_uS7_dom_sf"/>
</dbReference>
<accession>A0A858PZ05</accession>
<organism evidence="10 11">
    <name type="scientific">Anaplasma platys</name>
    <dbReference type="NCBI Taxonomy" id="949"/>
    <lineage>
        <taxon>Bacteria</taxon>
        <taxon>Pseudomonadati</taxon>
        <taxon>Pseudomonadota</taxon>
        <taxon>Alphaproteobacteria</taxon>
        <taxon>Rickettsiales</taxon>
        <taxon>Anaplasmataceae</taxon>
        <taxon>Anaplasma</taxon>
    </lineage>
</organism>
<keyword evidence="4 7" id="KW-0694">RNA-binding</keyword>
<feature type="domain" description="Small ribosomal subunit protein uS7" evidence="9">
    <location>
        <begin position="2"/>
        <end position="153"/>
    </location>
</feature>
<dbReference type="Pfam" id="PF00177">
    <property type="entry name" value="Ribosomal_S7"/>
    <property type="match status" value="1"/>
</dbReference>
<gene>
    <name evidence="7 10" type="primary">rpsG</name>
    <name evidence="10" type="ORF">ANPL_03735</name>
</gene>
<dbReference type="PROSITE" id="PS00052">
    <property type="entry name" value="RIBOSOMAL_S7"/>
    <property type="match status" value="1"/>
</dbReference>
<dbReference type="HAMAP" id="MF_00480_B">
    <property type="entry name" value="Ribosomal_uS7_B"/>
    <property type="match status" value="1"/>
</dbReference>
<evidence type="ECO:0000256" key="1">
    <source>
        <dbReference type="ARBA" id="ARBA00007151"/>
    </source>
</evidence>
<dbReference type="InterPro" id="IPR005717">
    <property type="entry name" value="Ribosomal_uS7_bac/org-type"/>
</dbReference>
<dbReference type="GO" id="GO:0015935">
    <property type="term" value="C:small ribosomal subunit"/>
    <property type="evidence" value="ECO:0007669"/>
    <property type="project" value="InterPro"/>
</dbReference>
<evidence type="ECO:0000256" key="2">
    <source>
        <dbReference type="ARBA" id="ARBA00022555"/>
    </source>
</evidence>
<evidence type="ECO:0000313" key="11">
    <source>
        <dbReference type="Proteomes" id="UP000500930"/>
    </source>
</evidence>
<keyword evidence="2 7" id="KW-0820">tRNA-binding</keyword>
<dbReference type="NCBIfam" id="TIGR01029">
    <property type="entry name" value="rpsG_bact"/>
    <property type="match status" value="1"/>
</dbReference>
<dbReference type="CDD" id="cd14869">
    <property type="entry name" value="uS7_Bacteria"/>
    <property type="match status" value="1"/>
</dbReference>
<dbReference type="PANTHER" id="PTHR11205">
    <property type="entry name" value="RIBOSOMAL PROTEIN S7"/>
    <property type="match status" value="1"/>
</dbReference>
<dbReference type="InterPro" id="IPR000235">
    <property type="entry name" value="Ribosomal_uS7"/>
</dbReference>
<dbReference type="Gene3D" id="1.10.455.10">
    <property type="entry name" value="Ribosomal protein S7 domain"/>
    <property type="match status" value="1"/>
</dbReference>
<evidence type="ECO:0000256" key="7">
    <source>
        <dbReference type="HAMAP-Rule" id="MF_00480"/>
    </source>
</evidence>
<dbReference type="AlphaFoldDB" id="A0A858PZ05"/>
<keyword evidence="11" id="KW-1185">Reference proteome</keyword>
<dbReference type="SUPFAM" id="SSF47973">
    <property type="entry name" value="Ribosomal protein S7"/>
    <property type="match status" value="1"/>
</dbReference>
<reference evidence="10 11" key="1">
    <citation type="journal article" date="2020" name="Pathogens">
        <title>First Whole Genome Sequence of Anaplasma platys, an Obligate Intracellular Rickettsial Pathogen of Dogs.</title>
        <authorList>
            <person name="Llanes A."/>
            <person name="Rajeev S."/>
        </authorList>
    </citation>
    <scope>NUCLEOTIDE SEQUENCE [LARGE SCALE GENOMIC DNA]</scope>
    <source>
        <strain evidence="10 11">S3</strain>
    </source>
</reference>
<comment type="similarity">
    <text evidence="1 7 8">Belongs to the universal ribosomal protein uS7 family.</text>
</comment>
<sequence length="160" mass="18056">MSRRRRVGRRAVVADGYSGSVLLARLINVVMRQGKKALAEKIVHGALKMAESRFAGESGVAIFNTAISNVMPKMEVRSRRVGGVTYQIPVEVREDRSTSLALRWIVKAARASRKKTNKTYMSCLCHELMEAYNKRGGACKIKEEKYRMAEANKAFSHFRF</sequence>
<dbReference type="Proteomes" id="UP000500930">
    <property type="component" value="Chromosome"/>
</dbReference>
<proteinExistence type="inferred from homology"/>
<dbReference type="InterPro" id="IPR023798">
    <property type="entry name" value="Ribosomal_uS7_dom"/>
</dbReference>
<dbReference type="GO" id="GO:0006412">
    <property type="term" value="P:translation"/>
    <property type="evidence" value="ECO:0007669"/>
    <property type="project" value="UniProtKB-UniRule"/>
</dbReference>
<name>A0A858PZ05_9RICK</name>
<dbReference type="InterPro" id="IPR020606">
    <property type="entry name" value="Ribosomal_uS7_CS"/>
</dbReference>
<dbReference type="GO" id="GO:0019843">
    <property type="term" value="F:rRNA binding"/>
    <property type="evidence" value="ECO:0007669"/>
    <property type="project" value="UniProtKB-UniRule"/>
</dbReference>
<evidence type="ECO:0000256" key="8">
    <source>
        <dbReference type="RuleBase" id="RU003619"/>
    </source>
</evidence>
<evidence type="ECO:0000256" key="6">
    <source>
        <dbReference type="ARBA" id="ARBA00023274"/>
    </source>
</evidence>
<evidence type="ECO:0000256" key="3">
    <source>
        <dbReference type="ARBA" id="ARBA00022730"/>
    </source>
</evidence>
<dbReference type="EMBL" id="CP046391">
    <property type="protein sequence ID" value="QJC27797.1"/>
    <property type="molecule type" value="Genomic_DNA"/>
</dbReference>
<evidence type="ECO:0000256" key="5">
    <source>
        <dbReference type="ARBA" id="ARBA00022980"/>
    </source>
</evidence>
<keyword evidence="6 7" id="KW-0687">Ribonucleoprotein</keyword>
<dbReference type="GO" id="GO:0003735">
    <property type="term" value="F:structural constituent of ribosome"/>
    <property type="evidence" value="ECO:0007669"/>
    <property type="project" value="InterPro"/>
</dbReference>
<dbReference type="PIRSF" id="PIRSF002122">
    <property type="entry name" value="RPS7p_RPS7a_RPS5e_RPS7o"/>
    <property type="match status" value="1"/>
</dbReference>
<evidence type="ECO:0000259" key="9">
    <source>
        <dbReference type="Pfam" id="PF00177"/>
    </source>
</evidence>
<dbReference type="KEGG" id="aplt:ANPL_03735"/>
<keyword evidence="5 7" id="KW-0689">Ribosomal protein</keyword>
<protein>
    <recommendedName>
        <fullName evidence="7">Small ribosomal subunit protein uS7</fullName>
    </recommendedName>
</protein>
<dbReference type="GO" id="GO:0000049">
    <property type="term" value="F:tRNA binding"/>
    <property type="evidence" value="ECO:0007669"/>
    <property type="project" value="UniProtKB-UniRule"/>
</dbReference>